<keyword evidence="9" id="KW-1185">Reference proteome</keyword>
<dbReference type="GO" id="GO:0050661">
    <property type="term" value="F:NADP binding"/>
    <property type="evidence" value="ECO:0007669"/>
    <property type="project" value="InterPro"/>
</dbReference>
<evidence type="ECO:0000313" key="9">
    <source>
        <dbReference type="Proteomes" id="UP000295341"/>
    </source>
</evidence>
<dbReference type="RefSeq" id="WP_133883323.1">
    <property type="nucleotide sequence ID" value="NZ_SOBT01000011.1"/>
</dbReference>
<keyword evidence="3" id="KW-0285">Flavoprotein</keyword>
<keyword evidence="6" id="KW-0560">Oxidoreductase</keyword>
<keyword evidence="4" id="KW-0274">FAD</keyword>
<dbReference type="PANTHER" id="PTHR43098">
    <property type="entry name" value="L-ORNITHINE N(5)-MONOOXYGENASE-RELATED"/>
    <property type="match status" value="1"/>
</dbReference>
<reference evidence="8 9" key="1">
    <citation type="submission" date="2019-03" db="EMBL/GenBank/DDBJ databases">
        <title>Genomic Encyclopedia of Type Strains, Phase IV (KMG-IV): sequencing the most valuable type-strain genomes for metagenomic binning, comparative biology and taxonomic classification.</title>
        <authorList>
            <person name="Goeker M."/>
        </authorList>
    </citation>
    <scope>NUCLEOTIDE SEQUENCE [LARGE SCALE GENOMIC DNA]</scope>
    <source>
        <strain evidence="8 9">DSM 26377</strain>
    </source>
</reference>
<accession>A0A4R7NYC5</accession>
<dbReference type="InterPro" id="IPR036188">
    <property type="entry name" value="FAD/NAD-bd_sf"/>
</dbReference>
<dbReference type="InterPro" id="IPR050775">
    <property type="entry name" value="FAD-binding_Monooxygenases"/>
</dbReference>
<keyword evidence="7 8" id="KW-0503">Monooxygenase</keyword>
<protein>
    <submittedName>
        <fullName evidence="8">Acetone monooxygenase</fullName>
    </submittedName>
</protein>
<dbReference type="InterPro" id="IPR020946">
    <property type="entry name" value="Flavin_mOase-like"/>
</dbReference>
<evidence type="ECO:0000313" key="8">
    <source>
        <dbReference type="EMBL" id="TDU25721.1"/>
    </source>
</evidence>
<evidence type="ECO:0000256" key="2">
    <source>
        <dbReference type="ARBA" id="ARBA00010139"/>
    </source>
</evidence>
<evidence type="ECO:0000256" key="4">
    <source>
        <dbReference type="ARBA" id="ARBA00022827"/>
    </source>
</evidence>
<dbReference type="PANTHER" id="PTHR43098:SF3">
    <property type="entry name" value="L-ORNITHINE N(5)-MONOOXYGENASE-RELATED"/>
    <property type="match status" value="1"/>
</dbReference>
<dbReference type="SUPFAM" id="SSF51905">
    <property type="entry name" value="FAD/NAD(P)-binding domain"/>
    <property type="match status" value="1"/>
</dbReference>
<gene>
    <name evidence="8" type="ORF">DFR24_4166</name>
</gene>
<dbReference type="Gene3D" id="3.50.50.60">
    <property type="entry name" value="FAD/NAD(P)-binding domain"/>
    <property type="match status" value="2"/>
</dbReference>
<dbReference type="Proteomes" id="UP000295341">
    <property type="component" value="Unassembled WGS sequence"/>
</dbReference>
<dbReference type="EMBL" id="SOBT01000011">
    <property type="protein sequence ID" value="TDU25721.1"/>
    <property type="molecule type" value="Genomic_DNA"/>
</dbReference>
<evidence type="ECO:0000256" key="1">
    <source>
        <dbReference type="ARBA" id="ARBA00001974"/>
    </source>
</evidence>
<sequence length="544" mass="60797">MSANPTAAKATQTCDAVVVGAGVAGLAETYQLRKKGLKVQGIEAGSDVGGTWYWNRYPGCRFDSQTEIYQFWFSQELHDAWEGPRERFGAQPDNERWLQFAANFLDLKPNYKFDTRVESAHYDESTGRWLVTTDKGDKIDTQFFVSCTGMLSAPMTDLFKGQKTFKGQLLTTARWPREKVDLAGKKVGVVGVGATGIQVIQTIAPVVGSMEVFVLNPNYITPMRNPKYNDADRAEFKKRFAETQKQVNSTYAGFDYDFTNGKWHDQTPEERHKVYERLWADGSLSLWLAAYTEIFFFKEASEEISAFVRGKMQERLKSRPDLWETLIPSNHGFGIHRVPLESGYLEAFLQPNVTAVNCHKTGITEIVPEGVKTSDGKVHEFDVLILATGFDAGSGALTRMDIRGRDGRSLKEEWGKDIRTTLGLQVHGYPNLFTTGAPLAPAAALCNMTTCLQQQAGWIADTIGYMRDKGLKVIEPTKETEDAWVEHHDGISNSSLFAKSNSWYMGSNVPGKPRRLLSYPGGVHTYKKACEDIKESGYKGFALS</sequence>
<evidence type="ECO:0000256" key="7">
    <source>
        <dbReference type="ARBA" id="ARBA00023033"/>
    </source>
</evidence>
<evidence type="ECO:0000256" key="6">
    <source>
        <dbReference type="ARBA" id="ARBA00023002"/>
    </source>
</evidence>
<name>A0A4R7NYC5_9GAMM</name>
<dbReference type="GO" id="GO:0004499">
    <property type="term" value="F:N,N-dimethylaniline monooxygenase activity"/>
    <property type="evidence" value="ECO:0007669"/>
    <property type="project" value="InterPro"/>
</dbReference>
<evidence type="ECO:0000256" key="5">
    <source>
        <dbReference type="ARBA" id="ARBA00022857"/>
    </source>
</evidence>
<comment type="cofactor">
    <cofactor evidence="1">
        <name>FAD</name>
        <dbReference type="ChEBI" id="CHEBI:57692"/>
    </cofactor>
</comment>
<comment type="caution">
    <text evidence="8">The sequence shown here is derived from an EMBL/GenBank/DDBJ whole genome shotgun (WGS) entry which is preliminary data.</text>
</comment>
<evidence type="ECO:0000256" key="3">
    <source>
        <dbReference type="ARBA" id="ARBA00022630"/>
    </source>
</evidence>
<dbReference type="Pfam" id="PF00743">
    <property type="entry name" value="FMO-like"/>
    <property type="match status" value="1"/>
</dbReference>
<organism evidence="8 9">
    <name type="scientific">Panacagrimonas perspica</name>
    <dbReference type="NCBI Taxonomy" id="381431"/>
    <lineage>
        <taxon>Bacteria</taxon>
        <taxon>Pseudomonadati</taxon>
        <taxon>Pseudomonadota</taxon>
        <taxon>Gammaproteobacteria</taxon>
        <taxon>Nevskiales</taxon>
        <taxon>Nevskiaceae</taxon>
        <taxon>Panacagrimonas</taxon>
    </lineage>
</organism>
<dbReference type="GO" id="GO:0050660">
    <property type="term" value="F:flavin adenine dinucleotide binding"/>
    <property type="evidence" value="ECO:0007669"/>
    <property type="project" value="InterPro"/>
</dbReference>
<proteinExistence type="inferred from homology"/>
<keyword evidence="5" id="KW-0521">NADP</keyword>
<dbReference type="AlphaFoldDB" id="A0A4R7NYC5"/>
<comment type="similarity">
    <text evidence="2">Belongs to the FAD-binding monooxygenase family.</text>
</comment>